<dbReference type="Pfam" id="PF03601">
    <property type="entry name" value="Cons_hypoth698"/>
    <property type="match status" value="1"/>
</dbReference>
<feature type="transmembrane region" description="Helical" evidence="7">
    <location>
        <begin position="32"/>
        <end position="51"/>
    </location>
</feature>
<dbReference type="InterPro" id="IPR018383">
    <property type="entry name" value="UPF0324_pro"/>
</dbReference>
<dbReference type="RefSeq" id="WP_209404105.1">
    <property type="nucleotide sequence ID" value="NZ_JAGIYQ010000004.1"/>
</dbReference>
<name>A0A940NJ07_9BACI</name>
<sequence length="327" mass="34787">MRTILPGLIWCLGIAIISKFVAVTLLPEIGAATIAIFLGMIVGNTFGKGDYLKKGTKFSESKLLEISVFLLGATVSFNTLRSLGLHGVGFIICQMSIVIFISIMLGKKLNMTNDFAYLMASGNAVCGSSAIAATAPAIGASEEEKGLAITMVNITGTVLMLLLPFIAGLLYHHETNHTSALIGGVLQSVGQVVASGSMVNNDVKQLSTLYKLVRVILLVVVVILLANLKKHGTTNQEKRKVKTRVPWYVIGFVAACLLYSVGLVPNVISNGCKIISGYLEIIALAGIGMNVNIKKILSQGKKLTLYATIIGISQIVTAVIFIELFLS</sequence>
<feature type="transmembrane region" description="Helical" evidence="7">
    <location>
        <begin position="86"/>
        <end position="105"/>
    </location>
</feature>
<dbReference type="PANTHER" id="PTHR30106">
    <property type="entry name" value="INNER MEMBRANE PROTEIN YEIH-RELATED"/>
    <property type="match status" value="1"/>
</dbReference>
<dbReference type="AlphaFoldDB" id="A0A940NJ07"/>
<dbReference type="GO" id="GO:0005886">
    <property type="term" value="C:plasma membrane"/>
    <property type="evidence" value="ECO:0007669"/>
    <property type="project" value="UniProtKB-SubCell"/>
</dbReference>
<organism evidence="8 9">
    <name type="scientific">Gottfriedia endophytica</name>
    <dbReference type="NCBI Taxonomy" id="2820819"/>
    <lineage>
        <taxon>Bacteria</taxon>
        <taxon>Bacillati</taxon>
        <taxon>Bacillota</taxon>
        <taxon>Bacilli</taxon>
        <taxon>Bacillales</taxon>
        <taxon>Bacillaceae</taxon>
        <taxon>Gottfriedia</taxon>
    </lineage>
</organism>
<keyword evidence="4 7" id="KW-0812">Transmembrane</keyword>
<feature type="transmembrane region" description="Helical" evidence="7">
    <location>
        <begin position="117"/>
        <end position="140"/>
    </location>
</feature>
<evidence type="ECO:0000256" key="4">
    <source>
        <dbReference type="ARBA" id="ARBA00022692"/>
    </source>
</evidence>
<evidence type="ECO:0000256" key="1">
    <source>
        <dbReference type="ARBA" id="ARBA00004651"/>
    </source>
</evidence>
<evidence type="ECO:0000313" key="8">
    <source>
        <dbReference type="EMBL" id="MBP0724992.1"/>
    </source>
</evidence>
<feature type="transmembrane region" description="Helical" evidence="7">
    <location>
        <begin position="247"/>
        <end position="268"/>
    </location>
</feature>
<dbReference type="Proteomes" id="UP000682134">
    <property type="component" value="Unassembled WGS sequence"/>
</dbReference>
<evidence type="ECO:0000256" key="3">
    <source>
        <dbReference type="ARBA" id="ARBA00022475"/>
    </source>
</evidence>
<reference evidence="8" key="1">
    <citation type="submission" date="2021-04" db="EMBL/GenBank/DDBJ databases">
        <title>Genome seq and assembly of Bacillus sp.</title>
        <authorList>
            <person name="Chhetri G."/>
        </authorList>
    </citation>
    <scope>NUCLEOTIDE SEQUENCE</scope>
    <source>
        <strain evidence="8">RG28</strain>
    </source>
</reference>
<keyword evidence="6 7" id="KW-0472">Membrane</keyword>
<evidence type="ECO:0000256" key="5">
    <source>
        <dbReference type="ARBA" id="ARBA00022989"/>
    </source>
</evidence>
<feature type="transmembrane region" description="Helical" evidence="7">
    <location>
        <begin position="146"/>
        <end position="171"/>
    </location>
</feature>
<comment type="similarity">
    <text evidence="2">Belongs to the UPF0324 family.</text>
</comment>
<accession>A0A940NJ07</accession>
<keyword evidence="9" id="KW-1185">Reference proteome</keyword>
<feature type="transmembrane region" description="Helical" evidence="7">
    <location>
        <begin position="274"/>
        <end position="293"/>
    </location>
</feature>
<keyword evidence="3" id="KW-1003">Cell membrane</keyword>
<feature type="transmembrane region" description="Helical" evidence="7">
    <location>
        <begin position="7"/>
        <end position="26"/>
    </location>
</feature>
<feature type="transmembrane region" description="Helical" evidence="7">
    <location>
        <begin position="208"/>
        <end position="226"/>
    </location>
</feature>
<keyword evidence="5 7" id="KW-1133">Transmembrane helix</keyword>
<dbReference type="EMBL" id="JAGIYQ010000004">
    <property type="protein sequence ID" value="MBP0724992.1"/>
    <property type="molecule type" value="Genomic_DNA"/>
</dbReference>
<comment type="subcellular location">
    <subcellularLocation>
        <location evidence="1">Cell membrane</location>
        <topology evidence="1">Multi-pass membrane protein</topology>
    </subcellularLocation>
</comment>
<evidence type="ECO:0000256" key="6">
    <source>
        <dbReference type="ARBA" id="ARBA00023136"/>
    </source>
</evidence>
<evidence type="ECO:0000313" key="9">
    <source>
        <dbReference type="Proteomes" id="UP000682134"/>
    </source>
</evidence>
<feature type="transmembrane region" description="Helical" evidence="7">
    <location>
        <begin position="305"/>
        <end position="326"/>
    </location>
</feature>
<proteinExistence type="inferred from homology"/>
<evidence type="ECO:0000256" key="2">
    <source>
        <dbReference type="ARBA" id="ARBA00007977"/>
    </source>
</evidence>
<evidence type="ECO:0000256" key="7">
    <source>
        <dbReference type="SAM" id="Phobius"/>
    </source>
</evidence>
<dbReference type="PANTHER" id="PTHR30106:SF2">
    <property type="entry name" value="UPF0324 INNER MEMBRANE PROTEIN YEIH"/>
    <property type="match status" value="1"/>
</dbReference>
<gene>
    <name evidence="8" type="ORF">J5Y03_07285</name>
</gene>
<protein>
    <submittedName>
        <fullName evidence="8">Sulfate exporter family transporter</fullName>
    </submittedName>
</protein>
<comment type="caution">
    <text evidence="8">The sequence shown here is derived from an EMBL/GenBank/DDBJ whole genome shotgun (WGS) entry which is preliminary data.</text>
</comment>